<organism evidence="10 11">
    <name type="scientific">Gloeobacter kilaueensis (strain ATCC BAA-2537 / CCAP 1431/1 / ULC 316 / JS1)</name>
    <dbReference type="NCBI Taxonomy" id="1183438"/>
    <lineage>
        <taxon>Bacteria</taxon>
        <taxon>Bacillati</taxon>
        <taxon>Cyanobacteriota</taxon>
        <taxon>Cyanophyceae</taxon>
        <taxon>Gloeobacterales</taxon>
        <taxon>Gloeobacteraceae</taxon>
        <taxon>Gloeobacter</taxon>
    </lineage>
</organism>
<dbReference type="GO" id="GO:0005975">
    <property type="term" value="P:carbohydrate metabolic process"/>
    <property type="evidence" value="ECO:0007669"/>
    <property type="project" value="UniProtKB-UniRule"/>
</dbReference>
<dbReference type="SUPFAM" id="SSF100950">
    <property type="entry name" value="NagB/RpiA/CoA transferase-like"/>
    <property type="match status" value="1"/>
</dbReference>
<dbReference type="AlphaFoldDB" id="U5QNC2"/>
<evidence type="ECO:0000256" key="4">
    <source>
        <dbReference type="ARBA" id="ARBA00010662"/>
    </source>
</evidence>
<evidence type="ECO:0000256" key="8">
    <source>
        <dbReference type="RuleBase" id="RU365095"/>
    </source>
</evidence>
<dbReference type="Proteomes" id="UP000017396">
    <property type="component" value="Chromosome"/>
</dbReference>
<feature type="domain" description="Glucosamine/galactosamine-6-phosphate isomerase" evidence="9">
    <location>
        <begin position="13"/>
        <end position="238"/>
    </location>
</feature>
<dbReference type="OrthoDB" id="9810967at2"/>
<comment type="similarity">
    <text evidence="4 8">Belongs to the glucosamine/galactosamine-6-phosphate isomerase family. 6-phosphogluconolactonase subfamily.</text>
</comment>
<dbReference type="InterPro" id="IPR006148">
    <property type="entry name" value="Glc/Gal-6P_isomerase"/>
</dbReference>
<dbReference type="FunFam" id="3.40.50.1360:FF:000005">
    <property type="entry name" value="6-phosphogluconolactonase"/>
    <property type="match status" value="1"/>
</dbReference>
<dbReference type="HOGENOM" id="CLU_053947_2_0_3"/>
<comment type="catalytic activity">
    <reaction evidence="1 8">
        <text>6-phospho-D-glucono-1,5-lactone + H2O = 6-phospho-D-gluconate + H(+)</text>
        <dbReference type="Rhea" id="RHEA:12556"/>
        <dbReference type="ChEBI" id="CHEBI:15377"/>
        <dbReference type="ChEBI" id="CHEBI:15378"/>
        <dbReference type="ChEBI" id="CHEBI:57955"/>
        <dbReference type="ChEBI" id="CHEBI:58759"/>
        <dbReference type="EC" id="3.1.1.31"/>
    </reaction>
</comment>
<keyword evidence="11" id="KW-1185">Reference proteome</keyword>
<dbReference type="PATRIC" id="fig|1183438.3.peg.4171"/>
<keyword evidence="7 8" id="KW-0378">Hydrolase</keyword>
<evidence type="ECO:0000256" key="5">
    <source>
        <dbReference type="ARBA" id="ARBA00013198"/>
    </source>
</evidence>
<reference evidence="10 11" key="1">
    <citation type="journal article" date="2013" name="PLoS ONE">
        <title>Cultivation and Complete Genome Sequencing of Gloeobacter kilaueensis sp. nov., from a Lava Cave in Kilauea Caldera, Hawai'i.</title>
        <authorList>
            <person name="Saw J.H."/>
            <person name="Schatz M."/>
            <person name="Brown M.V."/>
            <person name="Kunkel D.D."/>
            <person name="Foster J.S."/>
            <person name="Shick H."/>
            <person name="Christensen S."/>
            <person name="Hou S."/>
            <person name="Wan X."/>
            <person name="Donachie S.P."/>
        </authorList>
    </citation>
    <scope>NUCLEOTIDE SEQUENCE [LARGE SCALE GENOMIC DNA]</scope>
    <source>
        <strain evidence="11">JS</strain>
    </source>
</reference>
<dbReference type="PANTHER" id="PTHR11054:SF0">
    <property type="entry name" value="6-PHOSPHOGLUCONOLACTONASE"/>
    <property type="match status" value="1"/>
</dbReference>
<dbReference type="UniPathway" id="UPA00115">
    <property type="reaction ID" value="UER00409"/>
</dbReference>
<dbReference type="EC" id="3.1.1.31" evidence="5 8"/>
<dbReference type="InterPro" id="IPR005900">
    <property type="entry name" value="6-phosphogluconolactonase_DevB"/>
</dbReference>
<protein>
    <recommendedName>
        <fullName evidence="6 8">6-phosphogluconolactonase</fullName>
        <shortName evidence="8">6PGL</shortName>
        <ecNumber evidence="5 8">3.1.1.31</ecNumber>
    </recommendedName>
</protein>
<dbReference type="NCBIfam" id="TIGR01198">
    <property type="entry name" value="pgl"/>
    <property type="match status" value="1"/>
</dbReference>
<evidence type="ECO:0000256" key="1">
    <source>
        <dbReference type="ARBA" id="ARBA00000832"/>
    </source>
</evidence>
<proteinExistence type="inferred from homology"/>
<evidence type="ECO:0000256" key="3">
    <source>
        <dbReference type="ARBA" id="ARBA00004961"/>
    </source>
</evidence>
<dbReference type="Pfam" id="PF01182">
    <property type="entry name" value="Glucosamine_iso"/>
    <property type="match status" value="1"/>
</dbReference>
<dbReference type="GO" id="GO:0017057">
    <property type="term" value="F:6-phosphogluconolactonase activity"/>
    <property type="evidence" value="ECO:0007669"/>
    <property type="project" value="UniProtKB-UniRule"/>
</dbReference>
<dbReference type="RefSeq" id="WP_023175844.1">
    <property type="nucleotide sequence ID" value="NC_022600.1"/>
</dbReference>
<dbReference type="InterPro" id="IPR039104">
    <property type="entry name" value="6PGL"/>
</dbReference>
<dbReference type="GO" id="GO:0006098">
    <property type="term" value="P:pentose-phosphate shunt"/>
    <property type="evidence" value="ECO:0007669"/>
    <property type="project" value="UniProtKB-UniPathway"/>
</dbReference>
<evidence type="ECO:0000256" key="6">
    <source>
        <dbReference type="ARBA" id="ARBA00020337"/>
    </source>
</evidence>
<dbReference type="KEGG" id="glj:GKIL_4241"/>
<evidence type="ECO:0000313" key="11">
    <source>
        <dbReference type="Proteomes" id="UP000017396"/>
    </source>
</evidence>
<dbReference type="Gene3D" id="3.40.50.1360">
    <property type="match status" value="1"/>
</dbReference>
<evidence type="ECO:0000313" key="10">
    <source>
        <dbReference type="EMBL" id="AGY60487.1"/>
    </source>
</evidence>
<comment type="pathway">
    <text evidence="3 8">Carbohydrate degradation; pentose phosphate pathway; D-ribulose 5-phosphate from D-glucose 6-phosphate (oxidative stage): step 2/3.</text>
</comment>
<dbReference type="PANTHER" id="PTHR11054">
    <property type="entry name" value="6-PHOSPHOGLUCONOLACTONASE"/>
    <property type="match status" value="1"/>
</dbReference>
<sequence>MPVPASEIKTFADPAALAKGAAHEFVLQAREAIEARGSFSVALSGGSTPKALYALLASDVYRDQVNWERIHFFWGDERHVPPDDPDSNYRMANERLLSPLSLPDSNIHRVYAEEPDAAQAASEYEAQLRQFFKLTGPELPRFDLIMLGMGPDGHTASLFPGTPLVHERERLVAAPWVAKFNTFRITFTPPVINNARHILFFVTGEEKAQTLKSVLEGEFQPEQFPSQIVRPTDGTLLWMVDEAAAKLL</sequence>
<dbReference type="CDD" id="cd01400">
    <property type="entry name" value="6PGL"/>
    <property type="match status" value="1"/>
</dbReference>
<name>U5QNC2_GLOK1</name>
<evidence type="ECO:0000256" key="2">
    <source>
        <dbReference type="ARBA" id="ARBA00002681"/>
    </source>
</evidence>
<dbReference type="EMBL" id="CP003587">
    <property type="protein sequence ID" value="AGY60487.1"/>
    <property type="molecule type" value="Genomic_DNA"/>
</dbReference>
<accession>U5QNC2</accession>
<comment type="function">
    <text evidence="2 8">Hydrolysis of 6-phosphogluconolactone to 6-phosphogluconate.</text>
</comment>
<evidence type="ECO:0000259" key="9">
    <source>
        <dbReference type="Pfam" id="PF01182"/>
    </source>
</evidence>
<dbReference type="eggNOG" id="COG0363">
    <property type="taxonomic scope" value="Bacteria"/>
</dbReference>
<dbReference type="InterPro" id="IPR037171">
    <property type="entry name" value="NagB/RpiA_transferase-like"/>
</dbReference>
<gene>
    <name evidence="8 10" type="primary">pgl</name>
    <name evidence="10" type="ORF">GKIL_4241</name>
</gene>
<dbReference type="STRING" id="1183438.GKIL_4241"/>
<evidence type="ECO:0000256" key="7">
    <source>
        <dbReference type="ARBA" id="ARBA00022801"/>
    </source>
</evidence>